<gene>
    <name evidence="5" type="ORF">ENS59_07340</name>
</gene>
<dbReference type="GO" id="GO:0008483">
    <property type="term" value="F:transaminase activity"/>
    <property type="evidence" value="ECO:0007669"/>
    <property type="project" value="UniProtKB-KW"/>
</dbReference>
<dbReference type="PANTHER" id="PTHR30244:SF34">
    <property type="entry name" value="DTDP-4-AMINO-4,6-DIDEOXYGALACTOSE TRANSAMINASE"/>
    <property type="match status" value="1"/>
</dbReference>
<dbReference type="PIRSF" id="PIRSF000390">
    <property type="entry name" value="PLP_StrS"/>
    <property type="match status" value="1"/>
</dbReference>
<dbReference type="CDD" id="cd00616">
    <property type="entry name" value="AHBA_syn"/>
    <property type="match status" value="1"/>
</dbReference>
<comment type="similarity">
    <text evidence="1 4">Belongs to the DegT/DnrJ/EryC1 family.</text>
</comment>
<evidence type="ECO:0000256" key="1">
    <source>
        <dbReference type="ARBA" id="ARBA00037999"/>
    </source>
</evidence>
<dbReference type="InterPro" id="IPR015422">
    <property type="entry name" value="PyrdxlP-dep_Trfase_small"/>
</dbReference>
<dbReference type="Gene3D" id="3.90.1150.10">
    <property type="entry name" value="Aspartate Aminotransferase, domain 1"/>
    <property type="match status" value="1"/>
</dbReference>
<dbReference type="SUPFAM" id="SSF53383">
    <property type="entry name" value="PLP-dependent transferases"/>
    <property type="match status" value="1"/>
</dbReference>
<keyword evidence="3 4" id="KW-0663">Pyridoxal phosphate</keyword>
<dbReference type="InterPro" id="IPR015421">
    <property type="entry name" value="PyrdxlP-dep_Trfase_major"/>
</dbReference>
<evidence type="ECO:0000313" key="5">
    <source>
        <dbReference type="EMBL" id="HFH29311.1"/>
    </source>
</evidence>
<dbReference type="InterPro" id="IPR000653">
    <property type="entry name" value="DegT/StrS_aminotransferase"/>
</dbReference>
<keyword evidence="5" id="KW-0808">Transferase</keyword>
<dbReference type="GO" id="GO:0030170">
    <property type="term" value="F:pyridoxal phosphate binding"/>
    <property type="evidence" value="ECO:0007669"/>
    <property type="project" value="TreeGrafter"/>
</dbReference>
<sequence length="433" mass="47506">MNTTTEPIPFARPFIGAEEEAAVLRVLRSGWLTTGAEAIHFEKEFADFFITRSTPPANTRYRNNAAKGEEEITALAVNSATSGLHLALEACGVGPGDIVITSTYTFTATAEVVRYLGAHVVFVDVAPQSYLMDPAALEKTLERLARGLPAYPPRHGKHDPAEGFGPTGPVKAIIPVHVAGLACDMDAIAALARKYNARVIEDAAHAFPAQLSDGRWAGLIGDIGVFSFYATKTITTGEGGMILTRNKTLAQRISIMRSHGIDRSIWNRYTDTKASWKYAVVAPGFKYNLPDVLAAIGRVQLERAVTLLEMRRAIAETYNNAFSQIDALLLPPTGAENAWHLYPLRLAGAWGRENRDRFIEQLQALGIGVSVHFIPLHTMPYYRTLYHLEEQDFPHAVDTFSRSISLPIWPGMTEEQVQRVIDGVITAVHSVKG</sequence>
<dbReference type="InterPro" id="IPR015424">
    <property type="entry name" value="PyrdxlP-dep_Trfase"/>
</dbReference>
<feature type="active site" description="Proton acceptor" evidence="2">
    <location>
        <position position="232"/>
    </location>
</feature>
<dbReference type="Gene3D" id="3.40.640.10">
    <property type="entry name" value="Type I PLP-dependent aspartate aminotransferase-like (Major domain)"/>
    <property type="match status" value="1"/>
</dbReference>
<comment type="caution">
    <text evidence="5">The sequence shown here is derived from an EMBL/GenBank/DDBJ whole genome shotgun (WGS) entry which is preliminary data.</text>
</comment>
<evidence type="ECO:0000256" key="2">
    <source>
        <dbReference type="PIRSR" id="PIRSR000390-1"/>
    </source>
</evidence>
<accession>A0A7C3E709</accession>
<evidence type="ECO:0000256" key="3">
    <source>
        <dbReference type="PIRSR" id="PIRSR000390-2"/>
    </source>
</evidence>
<dbReference type="EMBL" id="DSVL01000226">
    <property type="protein sequence ID" value="HFH29311.1"/>
    <property type="molecule type" value="Genomic_DNA"/>
</dbReference>
<dbReference type="AlphaFoldDB" id="A0A7C3E709"/>
<proteinExistence type="inferred from homology"/>
<feature type="modified residue" description="N6-(pyridoxal phosphate)lysine" evidence="3">
    <location>
        <position position="232"/>
    </location>
</feature>
<evidence type="ECO:0000256" key="4">
    <source>
        <dbReference type="RuleBase" id="RU004508"/>
    </source>
</evidence>
<dbReference type="GO" id="GO:0000271">
    <property type="term" value="P:polysaccharide biosynthetic process"/>
    <property type="evidence" value="ECO:0007669"/>
    <property type="project" value="TreeGrafter"/>
</dbReference>
<reference evidence="5" key="1">
    <citation type="journal article" date="2020" name="mSystems">
        <title>Genome- and Community-Level Interaction Insights into Carbon Utilization and Element Cycling Functions of Hydrothermarchaeota in Hydrothermal Sediment.</title>
        <authorList>
            <person name="Zhou Z."/>
            <person name="Liu Y."/>
            <person name="Xu W."/>
            <person name="Pan J."/>
            <person name="Luo Z.H."/>
            <person name="Li M."/>
        </authorList>
    </citation>
    <scope>NUCLEOTIDE SEQUENCE [LARGE SCALE GENOMIC DNA]</scope>
    <source>
        <strain evidence="5">SpSt-503</strain>
    </source>
</reference>
<dbReference type="Pfam" id="PF01041">
    <property type="entry name" value="DegT_DnrJ_EryC1"/>
    <property type="match status" value="1"/>
</dbReference>
<organism evidence="5">
    <name type="scientific">Gracilinema caldarium</name>
    <dbReference type="NCBI Taxonomy" id="215591"/>
    <lineage>
        <taxon>Bacteria</taxon>
        <taxon>Pseudomonadati</taxon>
        <taxon>Spirochaetota</taxon>
        <taxon>Spirochaetia</taxon>
        <taxon>Spirochaetales</taxon>
        <taxon>Breznakiellaceae</taxon>
        <taxon>Gracilinema</taxon>
    </lineage>
</organism>
<name>A0A7C3E709_9SPIR</name>
<dbReference type="PANTHER" id="PTHR30244">
    <property type="entry name" value="TRANSAMINASE"/>
    <property type="match status" value="1"/>
</dbReference>
<protein>
    <submittedName>
        <fullName evidence="5">DegT/DnrJ/EryC1/StrS family aminotransferase</fullName>
    </submittedName>
</protein>
<keyword evidence="5" id="KW-0032">Aminotransferase</keyword>